<organism evidence="1">
    <name type="scientific">hydrothermal vent metagenome</name>
    <dbReference type="NCBI Taxonomy" id="652676"/>
    <lineage>
        <taxon>unclassified sequences</taxon>
        <taxon>metagenomes</taxon>
        <taxon>ecological metagenomes</taxon>
    </lineage>
</organism>
<dbReference type="EMBL" id="UOFR01000058">
    <property type="protein sequence ID" value="VAW98334.1"/>
    <property type="molecule type" value="Genomic_DNA"/>
</dbReference>
<accession>A0A3B1AWG7</accession>
<reference evidence="1" key="1">
    <citation type="submission" date="2018-06" db="EMBL/GenBank/DDBJ databases">
        <authorList>
            <person name="Zhirakovskaya E."/>
        </authorList>
    </citation>
    <scope>NUCLEOTIDE SEQUENCE</scope>
</reference>
<proteinExistence type="predicted"/>
<sequence length="61" mass="6543">MKKLMTLASINPATDYGLICAANLATVTIKEALNNKYLNATVHQVKRGLYYTALGSGLLVS</sequence>
<name>A0A3B1AWG7_9ZZZZ</name>
<dbReference type="AlphaFoldDB" id="A0A3B1AWG7"/>
<gene>
    <name evidence="1" type="ORF">MNBD_GAMMA21-1403</name>
</gene>
<protein>
    <submittedName>
        <fullName evidence="1">Uncharacterized protein</fullName>
    </submittedName>
</protein>
<evidence type="ECO:0000313" key="1">
    <source>
        <dbReference type="EMBL" id="VAW98334.1"/>
    </source>
</evidence>